<sequence>MELRALGKTGLATAPVVFGGNVFGWTVDEKTSFDLLDGWLDAGFNAVDTADSYSHWAEGNRGGESETIIGKWLKANPSKRDKVLIFTKVGSVQDGKVKGLSARWIAEGVERSLKRLQTDRIDLYFAHKPDPNTPFAETLEAFDRLIRAGKVRAIGASNLDAAQLGDSLRVARDHNLPRYAVLQPEYNLYDRDGFEGALRELTTRESIGVVTYFSLASGFLSGKYATPADIEGTKRNAFLGKYFTPRGARILEALGKVAERTGASPAEIALAWLIGRHGVTAPIASATGRDQLASLARAATLKLSREDTLTLDTASAAE</sequence>
<proteinExistence type="predicted"/>
<dbReference type="Pfam" id="PF00248">
    <property type="entry name" value="Aldo_ket_red"/>
    <property type="match status" value="1"/>
</dbReference>
<dbReference type="InterPro" id="IPR023210">
    <property type="entry name" value="NADP_OxRdtase_dom"/>
</dbReference>
<feature type="domain" description="NADP-dependent oxidoreductase" evidence="2">
    <location>
        <begin position="16"/>
        <end position="313"/>
    </location>
</feature>
<accession>A0A212JLI3</accession>
<gene>
    <name evidence="3" type="ORF">KL86APRO_11280</name>
</gene>
<dbReference type="PANTHER" id="PTHR43364:SF6">
    <property type="entry name" value="OXIDOREDUCTASE-RELATED"/>
    <property type="match status" value="1"/>
</dbReference>
<dbReference type="GO" id="GO:0005829">
    <property type="term" value="C:cytosol"/>
    <property type="evidence" value="ECO:0007669"/>
    <property type="project" value="TreeGrafter"/>
</dbReference>
<dbReference type="GO" id="GO:0016491">
    <property type="term" value="F:oxidoreductase activity"/>
    <property type="evidence" value="ECO:0007669"/>
    <property type="project" value="UniProtKB-KW"/>
</dbReference>
<dbReference type="CDD" id="cd19081">
    <property type="entry name" value="AKR_AKR9C1"/>
    <property type="match status" value="1"/>
</dbReference>
<dbReference type="PANTHER" id="PTHR43364">
    <property type="entry name" value="NADH-SPECIFIC METHYLGLYOXAL REDUCTASE-RELATED"/>
    <property type="match status" value="1"/>
</dbReference>
<dbReference type="FunFam" id="3.20.20.100:FF:000004">
    <property type="entry name" value="Oxidoreductase, aldo/keto reductase"/>
    <property type="match status" value="1"/>
</dbReference>
<dbReference type="SUPFAM" id="SSF51430">
    <property type="entry name" value="NAD(P)-linked oxidoreductase"/>
    <property type="match status" value="1"/>
</dbReference>
<dbReference type="InterPro" id="IPR050523">
    <property type="entry name" value="AKR_Detox_Biosynth"/>
</dbReference>
<dbReference type="InterPro" id="IPR036812">
    <property type="entry name" value="NAD(P)_OxRdtase_dom_sf"/>
</dbReference>
<evidence type="ECO:0000313" key="3">
    <source>
        <dbReference type="EMBL" id="SBW00296.1"/>
    </source>
</evidence>
<dbReference type="Gene3D" id="3.20.20.100">
    <property type="entry name" value="NADP-dependent oxidoreductase domain"/>
    <property type="match status" value="1"/>
</dbReference>
<keyword evidence="1" id="KW-0560">Oxidoreductase</keyword>
<organism evidence="3">
    <name type="scientific">uncultured Alphaproteobacteria bacterium</name>
    <dbReference type="NCBI Taxonomy" id="91750"/>
    <lineage>
        <taxon>Bacteria</taxon>
        <taxon>Pseudomonadati</taxon>
        <taxon>Pseudomonadota</taxon>
        <taxon>Alphaproteobacteria</taxon>
        <taxon>environmental samples</taxon>
    </lineage>
</organism>
<reference evidence="3" key="1">
    <citation type="submission" date="2016-04" db="EMBL/GenBank/DDBJ databases">
        <authorList>
            <person name="Evans L.H."/>
            <person name="Alamgir A."/>
            <person name="Owens N."/>
            <person name="Weber N.D."/>
            <person name="Virtaneva K."/>
            <person name="Barbian K."/>
            <person name="Babar A."/>
            <person name="Rosenke K."/>
        </authorList>
    </citation>
    <scope>NUCLEOTIDE SEQUENCE</scope>
    <source>
        <strain evidence="3">86</strain>
    </source>
</reference>
<evidence type="ECO:0000256" key="1">
    <source>
        <dbReference type="ARBA" id="ARBA00023002"/>
    </source>
</evidence>
<evidence type="ECO:0000259" key="2">
    <source>
        <dbReference type="Pfam" id="PF00248"/>
    </source>
</evidence>
<protein>
    <submittedName>
        <fullName evidence="3">Putative oxidoreductase, aryl-alcohol dehydrogenase like protein</fullName>
    </submittedName>
</protein>
<dbReference type="AlphaFoldDB" id="A0A212JLI3"/>
<dbReference type="EMBL" id="FLUO01000001">
    <property type="protein sequence ID" value="SBW00296.1"/>
    <property type="molecule type" value="Genomic_DNA"/>
</dbReference>
<name>A0A212JLI3_9PROT</name>